<dbReference type="Proteomes" id="UP000828941">
    <property type="component" value="Chromosome 5"/>
</dbReference>
<evidence type="ECO:0000313" key="1">
    <source>
        <dbReference type="EMBL" id="KAI4346076.1"/>
    </source>
</evidence>
<evidence type="ECO:0000313" key="2">
    <source>
        <dbReference type="Proteomes" id="UP000828941"/>
    </source>
</evidence>
<gene>
    <name evidence="1" type="ORF">L6164_013158</name>
</gene>
<dbReference type="EMBL" id="CM039430">
    <property type="protein sequence ID" value="KAI4346076.1"/>
    <property type="molecule type" value="Genomic_DNA"/>
</dbReference>
<protein>
    <submittedName>
        <fullName evidence="1">Uncharacterized protein</fullName>
    </submittedName>
</protein>
<reference evidence="1 2" key="1">
    <citation type="journal article" date="2022" name="DNA Res.">
        <title>Chromosomal-level genome assembly of the orchid tree Bauhinia variegata (Leguminosae; Cercidoideae) supports the allotetraploid origin hypothesis of Bauhinia.</title>
        <authorList>
            <person name="Zhong Y."/>
            <person name="Chen Y."/>
            <person name="Zheng D."/>
            <person name="Pang J."/>
            <person name="Liu Y."/>
            <person name="Luo S."/>
            <person name="Meng S."/>
            <person name="Qian L."/>
            <person name="Wei D."/>
            <person name="Dai S."/>
            <person name="Zhou R."/>
        </authorList>
    </citation>
    <scope>NUCLEOTIDE SEQUENCE [LARGE SCALE GENOMIC DNA]</scope>
    <source>
        <strain evidence="1">BV-YZ2020</strain>
    </source>
</reference>
<sequence length="108" mass="12073">MTQVAVQLDVGFLKSEEVPDCVVSSLKSVELKIYNEWEENVLFLAKYLLENSHVLKLMIVSIDTFAAKKVALQKVEEVLLNAPRASGSATIQIEIIDQRKKNIATLIT</sequence>
<name>A0ACB9PCJ9_BAUVA</name>
<accession>A0ACB9PCJ9</accession>
<comment type="caution">
    <text evidence="1">The sequence shown here is derived from an EMBL/GenBank/DDBJ whole genome shotgun (WGS) entry which is preliminary data.</text>
</comment>
<proteinExistence type="predicted"/>
<keyword evidence="2" id="KW-1185">Reference proteome</keyword>
<organism evidence="1 2">
    <name type="scientific">Bauhinia variegata</name>
    <name type="common">Purple orchid tree</name>
    <name type="synonym">Phanera variegata</name>
    <dbReference type="NCBI Taxonomy" id="167791"/>
    <lineage>
        <taxon>Eukaryota</taxon>
        <taxon>Viridiplantae</taxon>
        <taxon>Streptophyta</taxon>
        <taxon>Embryophyta</taxon>
        <taxon>Tracheophyta</taxon>
        <taxon>Spermatophyta</taxon>
        <taxon>Magnoliopsida</taxon>
        <taxon>eudicotyledons</taxon>
        <taxon>Gunneridae</taxon>
        <taxon>Pentapetalae</taxon>
        <taxon>rosids</taxon>
        <taxon>fabids</taxon>
        <taxon>Fabales</taxon>
        <taxon>Fabaceae</taxon>
        <taxon>Cercidoideae</taxon>
        <taxon>Cercideae</taxon>
        <taxon>Bauhiniinae</taxon>
        <taxon>Bauhinia</taxon>
    </lineage>
</organism>